<dbReference type="InterPro" id="IPR000845">
    <property type="entry name" value="Nucleoside_phosphorylase_d"/>
</dbReference>
<evidence type="ECO:0000313" key="3">
    <source>
        <dbReference type="Proteomes" id="UP000799537"/>
    </source>
</evidence>
<dbReference type="Pfam" id="PF01048">
    <property type="entry name" value="PNP_UDP_1"/>
    <property type="match status" value="1"/>
</dbReference>
<dbReference type="AlphaFoldDB" id="A0A6A6C194"/>
<gene>
    <name evidence="2" type="ORF">M409DRAFT_70125</name>
</gene>
<dbReference type="EMBL" id="ML993623">
    <property type="protein sequence ID" value="KAF2160791.1"/>
    <property type="molecule type" value="Genomic_DNA"/>
</dbReference>
<evidence type="ECO:0000259" key="1">
    <source>
        <dbReference type="Pfam" id="PF01048"/>
    </source>
</evidence>
<sequence length="364" mass="39968">MKSLPFNFYQVGILCALPLEKAAVEAALDEEHERPQGIPQEDEHSYTFGQVGAHYVVIACLPDGMTGKASAAKVGTDVMRTFHIKVGLMVGIGGGAPSKANDIRLGDVVVGRPQGTHGGVVQYDFGKELPNGFSRTAMLSKPPPALLSALAGLRAKHERPKWNKMPEHLAKIVEEMGPEYRFPGANNDVLFESTYDHVGGPEAACDGVPSSEHCDISRVVKRPERKNPSIPVIHYGNIASADKVMRHAPERDRIAKELGALCFEMEAAGLDENFRCMVIRGICDYSDSHKHKGWQRYAASAAAAFAKEFLGFVVPQGLDEMKPALSLHDKTNLGLTQFGGLTARQGLHYSSPWQNQRRERWELW</sequence>
<evidence type="ECO:0000313" key="2">
    <source>
        <dbReference type="EMBL" id="KAF2160791.1"/>
    </source>
</evidence>
<feature type="domain" description="Nucleoside phosphorylase" evidence="1">
    <location>
        <begin position="11"/>
        <end position="306"/>
    </location>
</feature>
<organism evidence="2 3">
    <name type="scientific">Zasmidium cellare ATCC 36951</name>
    <dbReference type="NCBI Taxonomy" id="1080233"/>
    <lineage>
        <taxon>Eukaryota</taxon>
        <taxon>Fungi</taxon>
        <taxon>Dikarya</taxon>
        <taxon>Ascomycota</taxon>
        <taxon>Pezizomycotina</taxon>
        <taxon>Dothideomycetes</taxon>
        <taxon>Dothideomycetidae</taxon>
        <taxon>Mycosphaerellales</taxon>
        <taxon>Mycosphaerellaceae</taxon>
        <taxon>Zasmidium</taxon>
    </lineage>
</organism>
<dbReference type="RefSeq" id="XP_033661680.1">
    <property type="nucleotide sequence ID" value="XM_033818581.1"/>
</dbReference>
<dbReference type="PANTHER" id="PTHR46082:SF11">
    <property type="entry name" value="AAA+ ATPASE DOMAIN-CONTAINING PROTEIN-RELATED"/>
    <property type="match status" value="1"/>
</dbReference>
<dbReference type="OrthoDB" id="3649992at2759"/>
<protein>
    <recommendedName>
        <fullName evidence="1">Nucleoside phosphorylase domain-containing protein</fullName>
    </recommendedName>
</protein>
<dbReference type="GO" id="GO:0009116">
    <property type="term" value="P:nucleoside metabolic process"/>
    <property type="evidence" value="ECO:0007669"/>
    <property type="project" value="InterPro"/>
</dbReference>
<dbReference type="Proteomes" id="UP000799537">
    <property type="component" value="Unassembled WGS sequence"/>
</dbReference>
<dbReference type="InterPro" id="IPR053137">
    <property type="entry name" value="NLR-like"/>
</dbReference>
<dbReference type="PANTHER" id="PTHR46082">
    <property type="entry name" value="ATP/GTP-BINDING PROTEIN-RELATED"/>
    <property type="match status" value="1"/>
</dbReference>
<accession>A0A6A6C194</accession>
<reference evidence="2" key="1">
    <citation type="journal article" date="2020" name="Stud. Mycol.">
        <title>101 Dothideomycetes genomes: a test case for predicting lifestyles and emergence of pathogens.</title>
        <authorList>
            <person name="Haridas S."/>
            <person name="Albert R."/>
            <person name="Binder M."/>
            <person name="Bloem J."/>
            <person name="Labutti K."/>
            <person name="Salamov A."/>
            <person name="Andreopoulos B."/>
            <person name="Baker S."/>
            <person name="Barry K."/>
            <person name="Bills G."/>
            <person name="Bluhm B."/>
            <person name="Cannon C."/>
            <person name="Castanera R."/>
            <person name="Culley D."/>
            <person name="Daum C."/>
            <person name="Ezra D."/>
            <person name="Gonzalez J."/>
            <person name="Henrissat B."/>
            <person name="Kuo A."/>
            <person name="Liang C."/>
            <person name="Lipzen A."/>
            <person name="Lutzoni F."/>
            <person name="Magnuson J."/>
            <person name="Mondo S."/>
            <person name="Nolan M."/>
            <person name="Ohm R."/>
            <person name="Pangilinan J."/>
            <person name="Park H.-J."/>
            <person name="Ramirez L."/>
            <person name="Alfaro M."/>
            <person name="Sun H."/>
            <person name="Tritt A."/>
            <person name="Yoshinaga Y."/>
            <person name="Zwiers L.-H."/>
            <person name="Turgeon B."/>
            <person name="Goodwin S."/>
            <person name="Spatafora J."/>
            <person name="Crous P."/>
            <person name="Grigoriev I."/>
        </authorList>
    </citation>
    <scope>NUCLEOTIDE SEQUENCE</scope>
    <source>
        <strain evidence="2">ATCC 36951</strain>
    </source>
</reference>
<dbReference type="InterPro" id="IPR035994">
    <property type="entry name" value="Nucleoside_phosphorylase_sf"/>
</dbReference>
<dbReference type="GeneID" id="54571853"/>
<dbReference type="Gene3D" id="3.40.50.1580">
    <property type="entry name" value="Nucleoside phosphorylase domain"/>
    <property type="match status" value="1"/>
</dbReference>
<dbReference type="GO" id="GO:0003824">
    <property type="term" value="F:catalytic activity"/>
    <property type="evidence" value="ECO:0007669"/>
    <property type="project" value="InterPro"/>
</dbReference>
<name>A0A6A6C194_ZASCE</name>
<dbReference type="SUPFAM" id="SSF53167">
    <property type="entry name" value="Purine and uridine phosphorylases"/>
    <property type="match status" value="1"/>
</dbReference>
<keyword evidence="3" id="KW-1185">Reference proteome</keyword>
<proteinExistence type="predicted"/>